<comment type="caution">
    <text evidence="2">The sequence shown here is derived from an EMBL/GenBank/DDBJ whole genome shotgun (WGS) entry which is preliminary data.</text>
</comment>
<accession>A0AAV7YGY1</accession>
<dbReference type="InterPro" id="IPR039340">
    <property type="entry name" value="Tfc4/TFIIIC-102/Sfc4"/>
</dbReference>
<proteinExistence type="predicted"/>
<dbReference type="GO" id="GO:0000127">
    <property type="term" value="C:transcription factor TFIIIC complex"/>
    <property type="evidence" value="ECO:0007669"/>
    <property type="project" value="TreeGrafter"/>
</dbReference>
<evidence type="ECO:0000256" key="1">
    <source>
        <dbReference type="SAM" id="MobiDB-lite"/>
    </source>
</evidence>
<evidence type="ECO:0000313" key="3">
    <source>
        <dbReference type="Proteomes" id="UP001146793"/>
    </source>
</evidence>
<dbReference type="AlphaFoldDB" id="A0AAV7YGY1"/>
<dbReference type="EMBL" id="JANTQA010000057">
    <property type="protein sequence ID" value="KAJ3429102.1"/>
    <property type="molecule type" value="Genomic_DNA"/>
</dbReference>
<organism evidence="2 3">
    <name type="scientific">Anaeramoeba flamelloides</name>
    <dbReference type="NCBI Taxonomy" id="1746091"/>
    <lineage>
        <taxon>Eukaryota</taxon>
        <taxon>Metamonada</taxon>
        <taxon>Anaeramoebidae</taxon>
        <taxon>Anaeramoeba</taxon>
    </lineage>
</organism>
<dbReference type="Gene3D" id="1.25.40.10">
    <property type="entry name" value="Tetratricopeptide repeat domain"/>
    <property type="match status" value="3"/>
</dbReference>
<dbReference type="Proteomes" id="UP001146793">
    <property type="component" value="Unassembled WGS sequence"/>
</dbReference>
<dbReference type="InterPro" id="IPR011990">
    <property type="entry name" value="TPR-like_helical_dom_sf"/>
</dbReference>
<feature type="compositionally biased region" description="Acidic residues" evidence="1">
    <location>
        <begin position="297"/>
        <end position="311"/>
    </location>
</feature>
<dbReference type="PANTHER" id="PTHR23082:SF0">
    <property type="entry name" value="GENERAL TRANSCRIPTION FACTOR 3C POLYPEPTIDE 3"/>
    <property type="match status" value="1"/>
</dbReference>
<dbReference type="Pfam" id="PF13181">
    <property type="entry name" value="TPR_8"/>
    <property type="match status" value="2"/>
</dbReference>
<dbReference type="SMART" id="SM00028">
    <property type="entry name" value="TPR"/>
    <property type="match status" value="7"/>
</dbReference>
<sequence>MDETVFSGSSGSESEYESSNDEQLFLEMIDDELDLEYIGKKKRIQSITSGNLQNEVSPYIESLLGEATMCIVRKDYNHAIELLKEVIKKNPNFGEPYKTLSVIYQNRGKIELAFEYLSKALTLKTYKITSEEFLEGANFARQLKKQDDELYYLSRAITKDPKNLELLQRRYKLHLQLNKKQQACKDLEKMIEIDPNNFKIRDELFNEYFSYLPKCAEQLDELLSNHYKKMSISREWKLDIIDRYTQLLIWQNKILRAQNIISKVKHLTDPNYEHNLVNEEQEQEIEIDIEIEHENENENGNEIEIEKEEKEEEKGKEEEKDENENEEKEENANESNLISEEKKEEIRIGIILWEGICHIYNKDFELANQCWEKVNLWKLTTTQTTNTTNTATIPEYRILEIGKAYFNIKEYHLASEILNRLSVLPLSIFYQGVCYKLQGEILNAIERFESLATIEIQSFDDFFAQFFGLSEVIEIYKRTSKVPISTRQERIDILRDNIQEMRLKYPVWLRTLSKFSYYDFQDDDDDDDDEDDENEEVFDFYSMNDYTLDSNTNEIKKNEESNSTLNNQKKKVRHWRRERAIKLFTVNDECATIILKLYQSTDSTNETTGTDTNTNKDDEMEIQNNESEITKAIKNKKKKKSVKVLCWDAIQFQNRATELFVNGQYDVFVEEIYPIVFYSLDIQTSALQIEWKPHKIKGKFKGIDQKRVKSINIEPMKASKKIIKKKTVINEDSKIKNGENENQIEKENQNQNEIKVEREREREREKEIKNIYNYDFDSDSGELPLSLSNIMEYNKYLKLIVLCTRALLLTKNIDRAKSIINLLLIDLRFIAPQEYRNTLIQFSTKFAIKVKDFDAAFVIFRKALGFYVYNPEYWNYLSQILRYCQRFMNISPFYTKKLKKYPKVVPIKILLANVDFANKRYSDAISRFLSVLYQRENDPYLHLIVGVSYLNLCFSSYNRTRNLDCIRSLAFLLKYKKLRKNKLETHYNMARAFHKLGYPTHAMIWYQKVLKMPKSDGVDFHYLAAWNLSLIYRKSKNHVLSAQIIKQYCRI</sequence>
<gene>
    <name evidence="2" type="ORF">M0812_24441</name>
</gene>
<reference evidence="2" key="1">
    <citation type="submission" date="2022-08" db="EMBL/GenBank/DDBJ databases">
        <title>Novel sulphate-reducing endosymbionts in the free-living metamonad Anaeramoeba.</title>
        <authorList>
            <person name="Jerlstrom-Hultqvist J."/>
            <person name="Cepicka I."/>
            <person name="Gallot-Lavallee L."/>
            <person name="Salas-Leiva D."/>
            <person name="Curtis B.A."/>
            <person name="Zahonova K."/>
            <person name="Pipaliya S."/>
            <person name="Dacks J."/>
            <person name="Roger A.J."/>
        </authorList>
    </citation>
    <scope>NUCLEOTIDE SEQUENCE</scope>
    <source>
        <strain evidence="2">Busselton2</strain>
    </source>
</reference>
<evidence type="ECO:0000313" key="2">
    <source>
        <dbReference type="EMBL" id="KAJ3429102.1"/>
    </source>
</evidence>
<dbReference type="GO" id="GO:0006383">
    <property type="term" value="P:transcription by RNA polymerase III"/>
    <property type="evidence" value="ECO:0007669"/>
    <property type="project" value="InterPro"/>
</dbReference>
<feature type="compositionally biased region" description="Acidic residues" evidence="1">
    <location>
        <begin position="319"/>
        <end position="329"/>
    </location>
</feature>
<dbReference type="SUPFAM" id="SSF48452">
    <property type="entry name" value="TPR-like"/>
    <property type="match status" value="3"/>
</dbReference>
<dbReference type="InterPro" id="IPR019734">
    <property type="entry name" value="TPR_rpt"/>
</dbReference>
<protein>
    <submittedName>
        <fullName evidence="2">Transcription initiation factor iiic tfiiic polypeptide 3-related</fullName>
    </submittedName>
</protein>
<feature type="region of interest" description="Disordered" evidence="1">
    <location>
        <begin position="291"/>
        <end position="338"/>
    </location>
</feature>
<feature type="region of interest" description="Disordered" evidence="1">
    <location>
        <begin position="1"/>
        <end position="20"/>
    </location>
</feature>
<name>A0AAV7YGY1_9EUKA</name>
<dbReference type="PANTHER" id="PTHR23082">
    <property type="entry name" value="TRANSCRIPTION INITIATION FACTOR IIIC TFIIIC , POLYPEPTIDE 3-RELATED"/>
    <property type="match status" value="1"/>
</dbReference>
<feature type="region of interest" description="Disordered" evidence="1">
    <location>
        <begin position="551"/>
        <end position="571"/>
    </location>
</feature>